<accession>A0A413IBP9</accession>
<organism evidence="3 4">
    <name type="scientific">Odoribacter splanchnicus</name>
    <dbReference type="NCBI Taxonomy" id="28118"/>
    <lineage>
        <taxon>Bacteria</taxon>
        <taxon>Pseudomonadati</taxon>
        <taxon>Bacteroidota</taxon>
        <taxon>Bacteroidia</taxon>
        <taxon>Bacteroidales</taxon>
        <taxon>Odoribacteraceae</taxon>
        <taxon>Odoribacter</taxon>
    </lineage>
</organism>
<feature type="transmembrane region" description="Helical" evidence="2">
    <location>
        <begin position="47"/>
        <end position="70"/>
    </location>
</feature>
<keyword evidence="1" id="KW-0175">Coiled coil</keyword>
<feature type="transmembrane region" description="Helical" evidence="2">
    <location>
        <begin position="12"/>
        <end position="35"/>
    </location>
</feature>
<evidence type="ECO:0000313" key="3">
    <source>
        <dbReference type="EMBL" id="RGY06420.1"/>
    </source>
</evidence>
<evidence type="ECO:0000256" key="1">
    <source>
        <dbReference type="SAM" id="Coils"/>
    </source>
</evidence>
<dbReference type="RefSeq" id="WP_118103809.1">
    <property type="nucleotide sequence ID" value="NZ_JBDGCM010000001.1"/>
</dbReference>
<reference evidence="3 4" key="1">
    <citation type="submission" date="2018-08" db="EMBL/GenBank/DDBJ databases">
        <title>A genome reference for cultivated species of the human gut microbiota.</title>
        <authorList>
            <person name="Zou Y."/>
            <person name="Xue W."/>
            <person name="Luo G."/>
        </authorList>
    </citation>
    <scope>NUCLEOTIDE SEQUENCE [LARGE SCALE GENOMIC DNA]</scope>
    <source>
        <strain evidence="3 4">OF03-11</strain>
    </source>
</reference>
<name>A0A413IBP9_9BACT</name>
<keyword evidence="2" id="KW-1133">Transmembrane helix</keyword>
<keyword evidence="2" id="KW-0472">Membrane</keyword>
<sequence length="323" mass="37067">MVKFFKIIEKIVYGIAALAIVAALAMMIIGAFVNLDKVEKELLSYMPYFYICATIVLLYKIVVLVFTSFYQIKIEKRKDYLDVILALQRAEEASTKQEDMLEQELTPFIENVKRLPEGNTDAVIREIQDRLPEVVQKLVDQRVAEIKQNIAKENEERIQEINVLSANVSDVLERREHLLNLEAEIKRCQEEEQKRRLAKTEEYTMLVFSLAGTSVENVEKVCDSVKLFIETGQVVANKDLYIPLNKKLRNAELKQFVTNIIKYNGKDNLDGDSFLQTAFCEWFSGKKENIAKNYSVLPKDSLVSKEGVEADLVVLKNIVTKND</sequence>
<evidence type="ECO:0000256" key="2">
    <source>
        <dbReference type="SAM" id="Phobius"/>
    </source>
</evidence>
<dbReference type="Proteomes" id="UP000284434">
    <property type="component" value="Unassembled WGS sequence"/>
</dbReference>
<dbReference type="EMBL" id="QSCO01000012">
    <property type="protein sequence ID" value="RGY06420.1"/>
    <property type="molecule type" value="Genomic_DNA"/>
</dbReference>
<dbReference type="AlphaFoldDB" id="A0A413IBP9"/>
<protein>
    <submittedName>
        <fullName evidence="3">Uncharacterized protein</fullName>
    </submittedName>
</protein>
<feature type="coiled-coil region" evidence="1">
    <location>
        <begin position="171"/>
        <end position="201"/>
    </location>
</feature>
<keyword evidence="2" id="KW-0812">Transmembrane</keyword>
<evidence type="ECO:0000313" key="4">
    <source>
        <dbReference type="Proteomes" id="UP000284434"/>
    </source>
</evidence>
<comment type="caution">
    <text evidence="3">The sequence shown here is derived from an EMBL/GenBank/DDBJ whole genome shotgun (WGS) entry which is preliminary data.</text>
</comment>
<proteinExistence type="predicted"/>
<gene>
    <name evidence="3" type="ORF">DXA53_09535</name>
</gene>